<keyword evidence="2 4" id="KW-0238">DNA-binding</keyword>
<organism evidence="6 7">
    <name type="scientific">Haloechinothrix salitolerans</name>
    <dbReference type="NCBI Taxonomy" id="926830"/>
    <lineage>
        <taxon>Bacteria</taxon>
        <taxon>Bacillati</taxon>
        <taxon>Actinomycetota</taxon>
        <taxon>Actinomycetes</taxon>
        <taxon>Pseudonocardiales</taxon>
        <taxon>Pseudonocardiaceae</taxon>
        <taxon>Haloechinothrix</taxon>
    </lineage>
</organism>
<evidence type="ECO:0000259" key="5">
    <source>
        <dbReference type="PROSITE" id="PS50977"/>
    </source>
</evidence>
<proteinExistence type="predicted"/>
<dbReference type="InterPro" id="IPR050109">
    <property type="entry name" value="HTH-type_TetR-like_transc_reg"/>
</dbReference>
<dbReference type="PANTHER" id="PTHR30055">
    <property type="entry name" value="HTH-TYPE TRANSCRIPTIONAL REGULATOR RUTR"/>
    <property type="match status" value="1"/>
</dbReference>
<evidence type="ECO:0000256" key="2">
    <source>
        <dbReference type="ARBA" id="ARBA00023125"/>
    </source>
</evidence>
<gene>
    <name evidence="6" type="ORF">ACFQGD_12970</name>
</gene>
<dbReference type="Pfam" id="PF00440">
    <property type="entry name" value="TetR_N"/>
    <property type="match status" value="1"/>
</dbReference>
<keyword evidence="7" id="KW-1185">Reference proteome</keyword>
<protein>
    <submittedName>
        <fullName evidence="6">TetR/AcrR family transcriptional regulator</fullName>
    </submittedName>
</protein>
<dbReference type="PROSITE" id="PS01081">
    <property type="entry name" value="HTH_TETR_1"/>
    <property type="match status" value="1"/>
</dbReference>
<dbReference type="InterPro" id="IPR023772">
    <property type="entry name" value="DNA-bd_HTH_TetR-type_CS"/>
</dbReference>
<evidence type="ECO:0000256" key="4">
    <source>
        <dbReference type="PROSITE-ProRule" id="PRU00335"/>
    </source>
</evidence>
<evidence type="ECO:0000313" key="6">
    <source>
        <dbReference type="EMBL" id="MFC6868052.1"/>
    </source>
</evidence>
<dbReference type="Gene3D" id="1.10.357.10">
    <property type="entry name" value="Tetracycline Repressor, domain 2"/>
    <property type="match status" value="1"/>
</dbReference>
<dbReference type="EMBL" id="JBHSXX010000001">
    <property type="protein sequence ID" value="MFC6868052.1"/>
    <property type="molecule type" value="Genomic_DNA"/>
</dbReference>
<keyword evidence="1" id="KW-0805">Transcription regulation</keyword>
<sequence length="193" mass="21051">MSSDVVVEPTRRRLSKRQADTVRRLTEAAVEELRDVGYTGLTMRNVATRSGVAAATAYTYFSSKNHLITEVFWRQLRELPEVPAGHGDVTERVVRVLRDIALLVAGEPELAAACTAALLGDDPDVAHLRERIGAEWHRRLDAALGDASDQDVLNALEIALGGALIHAGLGYCSYERMADLLESSSRLILNGSQ</sequence>
<feature type="domain" description="HTH tetR-type" evidence="5">
    <location>
        <begin position="19"/>
        <end position="79"/>
    </location>
</feature>
<feature type="DNA-binding region" description="H-T-H motif" evidence="4">
    <location>
        <begin position="42"/>
        <end position="61"/>
    </location>
</feature>
<dbReference type="PRINTS" id="PR00455">
    <property type="entry name" value="HTHTETR"/>
</dbReference>
<dbReference type="Proteomes" id="UP001596337">
    <property type="component" value="Unassembled WGS sequence"/>
</dbReference>
<comment type="caution">
    <text evidence="6">The sequence shown here is derived from an EMBL/GenBank/DDBJ whole genome shotgun (WGS) entry which is preliminary data.</text>
</comment>
<evidence type="ECO:0000256" key="1">
    <source>
        <dbReference type="ARBA" id="ARBA00023015"/>
    </source>
</evidence>
<reference evidence="7" key="1">
    <citation type="journal article" date="2019" name="Int. J. Syst. Evol. Microbiol.">
        <title>The Global Catalogue of Microorganisms (GCM) 10K type strain sequencing project: providing services to taxonomists for standard genome sequencing and annotation.</title>
        <authorList>
            <consortium name="The Broad Institute Genomics Platform"/>
            <consortium name="The Broad Institute Genome Sequencing Center for Infectious Disease"/>
            <person name="Wu L."/>
            <person name="Ma J."/>
        </authorList>
    </citation>
    <scope>NUCLEOTIDE SEQUENCE [LARGE SCALE GENOMIC DNA]</scope>
    <source>
        <strain evidence="7">KCTC 32255</strain>
    </source>
</reference>
<accession>A0ABW2C0I6</accession>
<dbReference type="PROSITE" id="PS50977">
    <property type="entry name" value="HTH_TETR_2"/>
    <property type="match status" value="1"/>
</dbReference>
<name>A0ABW2C0I6_9PSEU</name>
<evidence type="ECO:0000313" key="7">
    <source>
        <dbReference type="Proteomes" id="UP001596337"/>
    </source>
</evidence>
<dbReference type="PANTHER" id="PTHR30055:SF234">
    <property type="entry name" value="HTH-TYPE TRANSCRIPTIONAL REGULATOR BETI"/>
    <property type="match status" value="1"/>
</dbReference>
<dbReference type="InterPro" id="IPR001647">
    <property type="entry name" value="HTH_TetR"/>
</dbReference>
<evidence type="ECO:0000256" key="3">
    <source>
        <dbReference type="ARBA" id="ARBA00023163"/>
    </source>
</evidence>
<keyword evidence="3" id="KW-0804">Transcription</keyword>
<dbReference type="SUPFAM" id="SSF46689">
    <property type="entry name" value="Homeodomain-like"/>
    <property type="match status" value="1"/>
</dbReference>
<dbReference type="RefSeq" id="WP_345404503.1">
    <property type="nucleotide sequence ID" value="NZ_BAABLA010000118.1"/>
</dbReference>
<dbReference type="InterPro" id="IPR009057">
    <property type="entry name" value="Homeodomain-like_sf"/>
</dbReference>